<dbReference type="PIRSF" id="PIRSF005211">
    <property type="entry name" value="Ab_hydro_YheT"/>
    <property type="match status" value="1"/>
</dbReference>
<evidence type="ECO:0000313" key="5">
    <source>
        <dbReference type="Proteomes" id="UP000001822"/>
    </source>
</evidence>
<organism evidence="4 5">
    <name type="scientific">Cytophaga hutchinsonii (strain ATCC 33406 / DSM 1761 / CIP 103989 / NBRC 15051 / NCIMB 9469 / D465)</name>
    <dbReference type="NCBI Taxonomy" id="269798"/>
    <lineage>
        <taxon>Bacteria</taxon>
        <taxon>Pseudomonadati</taxon>
        <taxon>Bacteroidota</taxon>
        <taxon>Cytophagia</taxon>
        <taxon>Cytophagales</taxon>
        <taxon>Cytophagaceae</taxon>
        <taxon>Cytophaga</taxon>
    </lineage>
</organism>
<dbReference type="EMBL" id="CP000383">
    <property type="protein sequence ID" value="ABG59129.1"/>
    <property type="molecule type" value="Genomic_DNA"/>
</dbReference>
<evidence type="ECO:0000256" key="2">
    <source>
        <dbReference type="PIRSR" id="PIRSR005211-1"/>
    </source>
</evidence>
<dbReference type="SUPFAM" id="SSF53474">
    <property type="entry name" value="alpha/beta-Hydrolases"/>
    <property type="match status" value="1"/>
</dbReference>
<dbReference type="KEGG" id="chu:CHU_1863"/>
<feature type="active site" description="Charge relay system" evidence="2">
    <location>
        <position position="139"/>
    </location>
</feature>
<protein>
    <recommendedName>
        <fullName evidence="3">Serine aminopeptidase S33 domain-containing protein</fullName>
    </recommendedName>
</protein>
<accession>A0A6N4SS21</accession>
<dbReference type="OrthoDB" id="332676at2"/>
<keyword evidence="5" id="KW-1185">Reference proteome</keyword>
<feature type="active site" description="Charge relay system" evidence="2">
    <location>
        <position position="265"/>
    </location>
</feature>
<evidence type="ECO:0000259" key="3">
    <source>
        <dbReference type="Pfam" id="PF12146"/>
    </source>
</evidence>
<dbReference type="RefSeq" id="WP_011585246.1">
    <property type="nucleotide sequence ID" value="NC_008255.1"/>
</dbReference>
<gene>
    <name evidence="4" type="ordered locus">CHU_1863</name>
</gene>
<feature type="active site" description="Charge relay system" evidence="2">
    <location>
        <position position="294"/>
    </location>
</feature>
<dbReference type="InterPro" id="IPR022742">
    <property type="entry name" value="Hydrolase_4"/>
</dbReference>
<sequence>MPLISSTYKRPAFLANKHLETIYPALFRPDAQLVTQTERLELPDGDFLDLDWYRQGSSKLMIVSHGLEGSSKSTYARWMAKRLIAEGYDVLIWNFRGCSDTPNRLLRFYHSGDSQDLRTMLELAVFPADYQDLILIGFSMGGNITLKYLGEQENILDARLRCAVTFSVPCDLASGAAHLAKWESMVYMNRFMRSLKKKVREKATRYPALDPKPLEGIRTFDAFDEMYTAPLHGFKNAQDYWHVNSSLFYIQQIKLPTILITAQNDPFLTQACYPVEEARKMQDFFLEISKHGGHCGFSQFNNTGFYWSEDRCVEFIQQYL</sequence>
<evidence type="ECO:0000256" key="1">
    <source>
        <dbReference type="ARBA" id="ARBA00010884"/>
    </source>
</evidence>
<dbReference type="PANTHER" id="PTHR10794:SF94">
    <property type="entry name" value="ESTERASE YHET-RELATED"/>
    <property type="match status" value="1"/>
</dbReference>
<comment type="similarity">
    <text evidence="1">Belongs to the AB hydrolase superfamily. AB hydrolase 4 family.</text>
</comment>
<dbReference type="GO" id="GO:0034338">
    <property type="term" value="F:short-chain carboxylesterase activity"/>
    <property type="evidence" value="ECO:0007669"/>
    <property type="project" value="TreeGrafter"/>
</dbReference>
<dbReference type="PANTHER" id="PTHR10794">
    <property type="entry name" value="ABHYDROLASE DOMAIN-CONTAINING PROTEIN"/>
    <property type="match status" value="1"/>
</dbReference>
<feature type="domain" description="Serine aminopeptidase S33" evidence="3">
    <location>
        <begin position="59"/>
        <end position="192"/>
    </location>
</feature>
<dbReference type="GO" id="GO:0047372">
    <property type="term" value="F:monoacylglycerol lipase activity"/>
    <property type="evidence" value="ECO:0007669"/>
    <property type="project" value="TreeGrafter"/>
</dbReference>
<dbReference type="ESTHER" id="cyth3-q11ty5">
    <property type="family name" value="abh_upf0017"/>
</dbReference>
<dbReference type="Proteomes" id="UP000001822">
    <property type="component" value="Chromosome"/>
</dbReference>
<name>A0A6N4SS21_CYTH3</name>
<dbReference type="Pfam" id="PF12146">
    <property type="entry name" value="Hydrolase_4"/>
    <property type="match status" value="1"/>
</dbReference>
<reference evidence="4 5" key="1">
    <citation type="journal article" date="2007" name="Appl. Environ. Microbiol.">
        <title>Genome sequence of the cellulolytic gliding bacterium Cytophaga hutchinsonii.</title>
        <authorList>
            <person name="Xie G."/>
            <person name="Bruce D.C."/>
            <person name="Challacombe J.F."/>
            <person name="Chertkov O."/>
            <person name="Detter J.C."/>
            <person name="Gilna P."/>
            <person name="Han C.S."/>
            <person name="Lucas S."/>
            <person name="Misra M."/>
            <person name="Myers G.L."/>
            <person name="Richardson P."/>
            <person name="Tapia R."/>
            <person name="Thayer N."/>
            <person name="Thompson L.S."/>
            <person name="Brettin T.S."/>
            <person name="Henrissat B."/>
            <person name="Wilson D.B."/>
            <person name="McBride M.J."/>
        </authorList>
    </citation>
    <scope>NUCLEOTIDE SEQUENCE [LARGE SCALE GENOMIC DNA]</scope>
    <source>
        <strain evidence="5">ATCC 33406 / DSM 1761 / CIP 103989 / NBRC 15051 / NCIMB 9469 / D465</strain>
    </source>
</reference>
<evidence type="ECO:0000313" key="4">
    <source>
        <dbReference type="EMBL" id="ABG59129.1"/>
    </source>
</evidence>
<dbReference type="InterPro" id="IPR012020">
    <property type="entry name" value="ABHD4"/>
</dbReference>
<proteinExistence type="inferred from homology"/>
<dbReference type="Gene3D" id="3.40.50.1820">
    <property type="entry name" value="alpha/beta hydrolase"/>
    <property type="match status" value="1"/>
</dbReference>
<dbReference type="AlphaFoldDB" id="A0A6N4SS21"/>
<dbReference type="InterPro" id="IPR029058">
    <property type="entry name" value="AB_hydrolase_fold"/>
</dbReference>
<dbReference type="InterPro" id="IPR050960">
    <property type="entry name" value="AB_hydrolase_4_sf"/>
</dbReference>